<dbReference type="SMART" id="SM00387">
    <property type="entry name" value="HATPase_c"/>
    <property type="match status" value="1"/>
</dbReference>
<dbReference type="Gene3D" id="3.30.565.10">
    <property type="entry name" value="Histidine kinase-like ATPase, C-terminal domain"/>
    <property type="match status" value="1"/>
</dbReference>
<dbReference type="Pfam" id="PF00072">
    <property type="entry name" value="Response_reg"/>
    <property type="match status" value="1"/>
</dbReference>
<name>A0ABT0YIT6_9BURK</name>
<dbReference type="InterPro" id="IPR004358">
    <property type="entry name" value="Sig_transdc_His_kin-like_C"/>
</dbReference>
<gene>
    <name evidence="8" type="ORF">M8A51_00845</name>
</gene>
<feature type="domain" description="Histidine kinase" evidence="6">
    <location>
        <begin position="221"/>
        <end position="444"/>
    </location>
</feature>
<keyword evidence="9" id="KW-1185">Reference proteome</keyword>
<comment type="caution">
    <text evidence="8">The sequence shown here is derived from an EMBL/GenBank/DDBJ whole genome shotgun (WGS) entry which is preliminary data.</text>
</comment>
<dbReference type="EMBL" id="JAMKFE010000001">
    <property type="protein sequence ID" value="MCM5678076.1"/>
    <property type="molecule type" value="Genomic_DNA"/>
</dbReference>
<feature type="transmembrane region" description="Helical" evidence="5">
    <location>
        <begin position="55"/>
        <end position="74"/>
    </location>
</feature>
<dbReference type="PROSITE" id="PS50110">
    <property type="entry name" value="RESPONSE_REGULATORY"/>
    <property type="match status" value="1"/>
</dbReference>
<protein>
    <recommendedName>
        <fullName evidence="2">histidine kinase</fullName>
        <ecNumber evidence="2">2.7.13.3</ecNumber>
    </recommendedName>
</protein>
<keyword evidence="5" id="KW-0812">Transmembrane</keyword>
<dbReference type="CDD" id="cd16922">
    <property type="entry name" value="HATPase_EvgS-ArcB-TorS-like"/>
    <property type="match status" value="1"/>
</dbReference>
<dbReference type="EC" id="2.7.13.3" evidence="2"/>
<feature type="modified residue" description="4-aspartylphosphate" evidence="4">
    <location>
        <position position="648"/>
    </location>
</feature>
<dbReference type="CDD" id="cd17546">
    <property type="entry name" value="REC_hyHK_CKI1_RcsC-like"/>
    <property type="match status" value="1"/>
</dbReference>
<dbReference type="Gene3D" id="1.10.287.130">
    <property type="match status" value="1"/>
</dbReference>
<organism evidence="8 9">
    <name type="scientific">Caldimonas mangrovi</name>
    <dbReference type="NCBI Taxonomy" id="2944811"/>
    <lineage>
        <taxon>Bacteria</taxon>
        <taxon>Pseudomonadati</taxon>
        <taxon>Pseudomonadota</taxon>
        <taxon>Betaproteobacteria</taxon>
        <taxon>Burkholderiales</taxon>
        <taxon>Sphaerotilaceae</taxon>
        <taxon>Caldimonas</taxon>
    </lineage>
</organism>
<dbReference type="InterPro" id="IPR003594">
    <property type="entry name" value="HATPase_dom"/>
</dbReference>
<evidence type="ECO:0000313" key="9">
    <source>
        <dbReference type="Proteomes" id="UP001165541"/>
    </source>
</evidence>
<dbReference type="SMART" id="SM00448">
    <property type="entry name" value="REC"/>
    <property type="match status" value="1"/>
</dbReference>
<reference evidence="8" key="1">
    <citation type="submission" date="2022-05" db="EMBL/GenBank/DDBJ databases">
        <title>Schlegelella sp. nov., isolated from mangrove soil.</title>
        <authorList>
            <person name="Liu Y."/>
            <person name="Ge X."/>
            <person name="Liu W."/>
        </authorList>
    </citation>
    <scope>NUCLEOTIDE SEQUENCE</scope>
    <source>
        <strain evidence="8">S2-27</strain>
    </source>
</reference>
<evidence type="ECO:0000256" key="5">
    <source>
        <dbReference type="SAM" id="Phobius"/>
    </source>
</evidence>
<dbReference type="PANTHER" id="PTHR45339:SF5">
    <property type="entry name" value="HISTIDINE KINASE"/>
    <property type="match status" value="1"/>
</dbReference>
<dbReference type="SUPFAM" id="SSF47384">
    <property type="entry name" value="Homodimeric domain of signal transducing histidine kinase"/>
    <property type="match status" value="1"/>
</dbReference>
<dbReference type="SMART" id="SM00388">
    <property type="entry name" value="HisKA"/>
    <property type="match status" value="1"/>
</dbReference>
<dbReference type="Proteomes" id="UP001165541">
    <property type="component" value="Unassembled WGS sequence"/>
</dbReference>
<dbReference type="InterPro" id="IPR003661">
    <property type="entry name" value="HisK_dim/P_dom"/>
</dbReference>
<dbReference type="InterPro" id="IPR005467">
    <property type="entry name" value="His_kinase_dom"/>
</dbReference>
<dbReference type="PROSITE" id="PS50109">
    <property type="entry name" value="HIS_KIN"/>
    <property type="match status" value="1"/>
</dbReference>
<evidence type="ECO:0000256" key="2">
    <source>
        <dbReference type="ARBA" id="ARBA00012438"/>
    </source>
</evidence>
<feature type="transmembrane region" description="Helical" evidence="5">
    <location>
        <begin position="29"/>
        <end position="49"/>
    </location>
</feature>
<dbReference type="Gene3D" id="3.40.50.2300">
    <property type="match status" value="2"/>
</dbReference>
<dbReference type="CDD" id="cd00082">
    <property type="entry name" value="HisKA"/>
    <property type="match status" value="1"/>
</dbReference>
<keyword evidence="5" id="KW-0472">Membrane</keyword>
<evidence type="ECO:0000313" key="8">
    <source>
        <dbReference type="EMBL" id="MCM5678076.1"/>
    </source>
</evidence>
<sequence length="728" mass="78876">MTQEHSPRHPFPLDLQVADMLERDMQRGMFWLAAAVSLAGGLGFAAFFLAKGPRVVAWADVALVALTLVLAVYVRTGGRAERGLTLLAAGLTAVLTAKMWLQGGLYAPTLWWLLVLPWLVMLAGPVRAGAWLGAVVLGILALTYALQRADALPAAALSSAPRLHQMLSMGGALMLYGGFVGFSLKLRDDLQRELRYAMLELQCSRDEAWRASQVKAHFLSNMSHELRTPINGILGATELLRATPLDMRQQQIVSMQRQSLDSLMALVNDVLDYSRLDAGGVQLERVPLALRTAVFDALELYAGAAHEKGLELTCSQDPEVPETVLGDPTRLRQVLSHLVSNAVKFTHQGGVHVHVGMVAGDPVANRVRLRIEVHDTGIGVDVAQLPQLFGVFSQGDSSRARRAGGAGIGLALCRELAELMGGKVEATGAPGQGSCFTVEINCERTTELAEPAPPPLPEQHVFVVAGHHRLVLHFDAILRGTGVSYEIRAVAPSRADLRAAHERQVAAVLIDERLLGARAGERLEQIVREAGLPVLLMRALTRDSSQIALDGVFVLSKPVRPRALHEGLQWAAHVRQAQGAAQTATPVSRPSAAVLMAGRVLLVEDNPVNQVMTQAMLERLGLQVVVAGDGHEALQRYGEQSFDMVLMDVQMPGMDGLTATERLRELEQLNVRGRTPVVAVTGNPEPEIRDRGRAAGMDDFLGKPFTLEQLEMTLLRWCRQQGAAQQAD</sequence>
<dbReference type="InterPro" id="IPR036097">
    <property type="entry name" value="HisK_dim/P_sf"/>
</dbReference>
<dbReference type="InterPro" id="IPR001789">
    <property type="entry name" value="Sig_transdc_resp-reg_receiver"/>
</dbReference>
<dbReference type="SUPFAM" id="SSF55874">
    <property type="entry name" value="ATPase domain of HSP90 chaperone/DNA topoisomerase II/histidine kinase"/>
    <property type="match status" value="1"/>
</dbReference>
<dbReference type="Pfam" id="PF02518">
    <property type="entry name" value="HATPase_c"/>
    <property type="match status" value="1"/>
</dbReference>
<evidence type="ECO:0000259" key="7">
    <source>
        <dbReference type="PROSITE" id="PS50110"/>
    </source>
</evidence>
<keyword evidence="3 4" id="KW-0597">Phosphoprotein</keyword>
<dbReference type="RefSeq" id="WP_251776194.1">
    <property type="nucleotide sequence ID" value="NZ_JAMKFE010000001.1"/>
</dbReference>
<feature type="transmembrane region" description="Helical" evidence="5">
    <location>
        <begin position="86"/>
        <end position="108"/>
    </location>
</feature>
<proteinExistence type="predicted"/>
<evidence type="ECO:0000256" key="1">
    <source>
        <dbReference type="ARBA" id="ARBA00000085"/>
    </source>
</evidence>
<feature type="transmembrane region" description="Helical" evidence="5">
    <location>
        <begin position="128"/>
        <end position="146"/>
    </location>
</feature>
<keyword evidence="5" id="KW-1133">Transmembrane helix</keyword>
<evidence type="ECO:0000259" key="6">
    <source>
        <dbReference type="PROSITE" id="PS50109"/>
    </source>
</evidence>
<evidence type="ECO:0000256" key="3">
    <source>
        <dbReference type="ARBA" id="ARBA00022553"/>
    </source>
</evidence>
<dbReference type="InterPro" id="IPR036890">
    <property type="entry name" value="HATPase_C_sf"/>
</dbReference>
<dbReference type="PRINTS" id="PR00344">
    <property type="entry name" value="BCTRLSENSOR"/>
</dbReference>
<comment type="catalytic activity">
    <reaction evidence="1">
        <text>ATP + protein L-histidine = ADP + protein N-phospho-L-histidine.</text>
        <dbReference type="EC" id="2.7.13.3"/>
    </reaction>
</comment>
<evidence type="ECO:0000256" key="4">
    <source>
        <dbReference type="PROSITE-ProRule" id="PRU00169"/>
    </source>
</evidence>
<feature type="domain" description="Response regulatory" evidence="7">
    <location>
        <begin position="599"/>
        <end position="718"/>
    </location>
</feature>
<dbReference type="Pfam" id="PF00512">
    <property type="entry name" value="HisKA"/>
    <property type="match status" value="1"/>
</dbReference>
<feature type="transmembrane region" description="Helical" evidence="5">
    <location>
        <begin position="166"/>
        <end position="184"/>
    </location>
</feature>
<accession>A0ABT0YIT6</accession>
<dbReference type="InterPro" id="IPR011006">
    <property type="entry name" value="CheY-like_superfamily"/>
</dbReference>
<dbReference type="SUPFAM" id="SSF52172">
    <property type="entry name" value="CheY-like"/>
    <property type="match status" value="2"/>
</dbReference>
<dbReference type="PANTHER" id="PTHR45339">
    <property type="entry name" value="HYBRID SIGNAL TRANSDUCTION HISTIDINE KINASE J"/>
    <property type="match status" value="1"/>
</dbReference>